<organism evidence="2 3">
    <name type="scientific">SAR324 cluster bacterium</name>
    <dbReference type="NCBI Taxonomy" id="2024889"/>
    <lineage>
        <taxon>Bacteria</taxon>
        <taxon>Deltaproteobacteria</taxon>
        <taxon>SAR324 cluster</taxon>
    </lineage>
</organism>
<dbReference type="PANTHER" id="PTHR11280">
    <property type="entry name" value="GLUCOSAMINE-6-PHOSPHATE ISOMERASE"/>
    <property type="match status" value="1"/>
</dbReference>
<gene>
    <name evidence="2" type="ORF">CMN54_12215</name>
</gene>
<dbReference type="InterPro" id="IPR004547">
    <property type="entry name" value="Glucosamine6P_isomerase"/>
</dbReference>
<dbReference type="Pfam" id="PF01182">
    <property type="entry name" value="Glucosamine_iso"/>
    <property type="match status" value="1"/>
</dbReference>
<dbReference type="GO" id="GO:0006046">
    <property type="term" value="P:N-acetylglucosamine catabolic process"/>
    <property type="evidence" value="ECO:0007669"/>
    <property type="project" value="TreeGrafter"/>
</dbReference>
<dbReference type="GO" id="GO:0004342">
    <property type="term" value="F:glucosamine-6-phosphate deaminase activity"/>
    <property type="evidence" value="ECO:0007669"/>
    <property type="project" value="InterPro"/>
</dbReference>
<proteinExistence type="predicted"/>
<dbReference type="GO" id="GO:0005737">
    <property type="term" value="C:cytoplasm"/>
    <property type="evidence" value="ECO:0007669"/>
    <property type="project" value="TreeGrafter"/>
</dbReference>
<dbReference type="Proteomes" id="UP000226525">
    <property type="component" value="Unassembled WGS sequence"/>
</dbReference>
<dbReference type="InterPro" id="IPR006148">
    <property type="entry name" value="Glc/Gal-6P_isomerase"/>
</dbReference>
<dbReference type="CDD" id="cd01399">
    <property type="entry name" value="GlcN6P_deaminase"/>
    <property type="match status" value="1"/>
</dbReference>
<feature type="domain" description="Glucosamine/galactosamine-6-phosphate isomerase" evidence="1">
    <location>
        <begin position="22"/>
        <end position="241"/>
    </location>
</feature>
<dbReference type="GO" id="GO:0006043">
    <property type="term" value="P:glucosamine catabolic process"/>
    <property type="evidence" value="ECO:0007669"/>
    <property type="project" value="TreeGrafter"/>
</dbReference>
<dbReference type="InterPro" id="IPR037171">
    <property type="entry name" value="NagB/RpiA_transferase-like"/>
</dbReference>
<dbReference type="AlphaFoldDB" id="A0A2D6YM18"/>
<dbReference type="GO" id="GO:0005975">
    <property type="term" value="P:carbohydrate metabolic process"/>
    <property type="evidence" value="ECO:0007669"/>
    <property type="project" value="InterPro"/>
</dbReference>
<dbReference type="Gene3D" id="3.40.50.1360">
    <property type="match status" value="1"/>
</dbReference>
<dbReference type="GO" id="GO:0042802">
    <property type="term" value="F:identical protein binding"/>
    <property type="evidence" value="ECO:0007669"/>
    <property type="project" value="TreeGrafter"/>
</dbReference>
<sequence>MTAPAPQKRWLVDKLPVELYASNDELGQAAANKAQQILKKAINQKGFANLILATGNSQLTFLKALRILEGIEWQKVRIFHMDEYIGIDPSHPASFPLFLENHFLQFTKPGHFHPIPSVPSDVSSACKTYEALIRQHPADLVAMGWGENGHIAFNDPPDAHFDDPHWVKVVDLAEESRLQQVGEGHFTSLNKVPKQAITLTIPALMSPVHILCIVPETRKANAVKACLSEPVEESRPGSILRTISHATLLLDQDSASLL</sequence>
<evidence type="ECO:0000259" key="1">
    <source>
        <dbReference type="Pfam" id="PF01182"/>
    </source>
</evidence>
<comment type="caution">
    <text evidence="2">The sequence shown here is derived from an EMBL/GenBank/DDBJ whole genome shotgun (WGS) entry which is preliminary data.</text>
</comment>
<dbReference type="PANTHER" id="PTHR11280:SF6">
    <property type="entry name" value="GLUCOSAMINE-6-PHOSPHATE ISOMERASE NAGB"/>
    <property type="match status" value="1"/>
</dbReference>
<dbReference type="EMBL" id="NZEX01000141">
    <property type="protein sequence ID" value="MAH64182.1"/>
    <property type="molecule type" value="Genomic_DNA"/>
</dbReference>
<dbReference type="GO" id="GO:0019262">
    <property type="term" value="P:N-acetylneuraminate catabolic process"/>
    <property type="evidence" value="ECO:0007669"/>
    <property type="project" value="TreeGrafter"/>
</dbReference>
<dbReference type="SUPFAM" id="SSF100950">
    <property type="entry name" value="NagB/RpiA/CoA transferase-like"/>
    <property type="match status" value="1"/>
</dbReference>
<name>A0A2D6YM18_9DELT</name>
<evidence type="ECO:0000313" key="2">
    <source>
        <dbReference type="EMBL" id="MAH64182.1"/>
    </source>
</evidence>
<accession>A0A2D6YM18</accession>
<protein>
    <submittedName>
        <fullName evidence="2">Glucosamine-6-phosphate deaminase</fullName>
    </submittedName>
</protein>
<reference evidence="3" key="1">
    <citation type="submission" date="2017-09" db="EMBL/GenBank/DDBJ databases">
        <title>The Reconstruction of 2,631 Draft Metagenome-Assembled Genomes from the Global Oceans.</title>
        <authorList>
            <person name="Tully B.J."/>
            <person name="Graham E.D."/>
            <person name="Heidelberg J.F."/>
        </authorList>
    </citation>
    <scope>NUCLEOTIDE SEQUENCE [LARGE SCALE GENOMIC DNA]</scope>
</reference>
<evidence type="ECO:0000313" key="3">
    <source>
        <dbReference type="Proteomes" id="UP000226525"/>
    </source>
</evidence>